<dbReference type="Proteomes" id="UP000801492">
    <property type="component" value="Unassembled WGS sequence"/>
</dbReference>
<name>A0A8K0CTR3_IGNLU</name>
<reference evidence="1" key="1">
    <citation type="submission" date="2019-08" db="EMBL/GenBank/DDBJ databases">
        <title>The genome of the North American firefly Photinus pyralis.</title>
        <authorList>
            <consortium name="Photinus pyralis genome working group"/>
            <person name="Fallon T.R."/>
            <person name="Sander Lower S.E."/>
            <person name="Weng J.-K."/>
        </authorList>
    </citation>
    <scope>NUCLEOTIDE SEQUENCE</scope>
    <source>
        <strain evidence="1">TRF0915ILg1</strain>
        <tissue evidence="1">Whole body</tissue>
    </source>
</reference>
<evidence type="ECO:0000313" key="1">
    <source>
        <dbReference type="EMBL" id="KAF2890553.1"/>
    </source>
</evidence>
<sequence length="197" mass="22717">MANPNVQPQASTSGGLVITQAFQKHPYMMLGMIACIIKGYNRRTSPKQYFIETKERTELDDWTEDTRLKIVKYRLEGETKNFYDTELASEAQTLTWNSFKNKIINKFTPKMLPGESALQLSKCYQRNNETQAETQAIKKKIGDILLQKFQMGLKRDLKRQVLPQMVSEAELTIEKAEQIALRQELCDEMMGPPTECQ</sequence>
<protein>
    <submittedName>
        <fullName evidence="1">Uncharacterized protein</fullName>
    </submittedName>
</protein>
<dbReference type="OrthoDB" id="6780827at2759"/>
<dbReference type="EMBL" id="VTPC01050212">
    <property type="protein sequence ID" value="KAF2890553.1"/>
    <property type="molecule type" value="Genomic_DNA"/>
</dbReference>
<proteinExistence type="predicted"/>
<keyword evidence="2" id="KW-1185">Reference proteome</keyword>
<gene>
    <name evidence="1" type="ORF">ILUMI_15620</name>
</gene>
<organism evidence="1 2">
    <name type="scientific">Ignelater luminosus</name>
    <name type="common">Cucubano</name>
    <name type="synonym">Pyrophorus luminosus</name>
    <dbReference type="NCBI Taxonomy" id="2038154"/>
    <lineage>
        <taxon>Eukaryota</taxon>
        <taxon>Metazoa</taxon>
        <taxon>Ecdysozoa</taxon>
        <taxon>Arthropoda</taxon>
        <taxon>Hexapoda</taxon>
        <taxon>Insecta</taxon>
        <taxon>Pterygota</taxon>
        <taxon>Neoptera</taxon>
        <taxon>Endopterygota</taxon>
        <taxon>Coleoptera</taxon>
        <taxon>Polyphaga</taxon>
        <taxon>Elateriformia</taxon>
        <taxon>Elateroidea</taxon>
        <taxon>Elateridae</taxon>
        <taxon>Agrypninae</taxon>
        <taxon>Pyrophorini</taxon>
        <taxon>Ignelater</taxon>
    </lineage>
</organism>
<dbReference type="AlphaFoldDB" id="A0A8K0CTR3"/>
<evidence type="ECO:0000313" key="2">
    <source>
        <dbReference type="Proteomes" id="UP000801492"/>
    </source>
</evidence>
<comment type="caution">
    <text evidence="1">The sequence shown here is derived from an EMBL/GenBank/DDBJ whole genome shotgun (WGS) entry which is preliminary data.</text>
</comment>
<accession>A0A8K0CTR3</accession>